<organism evidence="1 2">
    <name type="scientific">Hypothenemus hampei</name>
    <name type="common">Coffee berry borer</name>
    <dbReference type="NCBI Taxonomy" id="57062"/>
    <lineage>
        <taxon>Eukaryota</taxon>
        <taxon>Metazoa</taxon>
        <taxon>Ecdysozoa</taxon>
        <taxon>Arthropoda</taxon>
        <taxon>Hexapoda</taxon>
        <taxon>Insecta</taxon>
        <taxon>Pterygota</taxon>
        <taxon>Neoptera</taxon>
        <taxon>Endopterygota</taxon>
        <taxon>Coleoptera</taxon>
        <taxon>Polyphaga</taxon>
        <taxon>Cucujiformia</taxon>
        <taxon>Curculionidae</taxon>
        <taxon>Scolytinae</taxon>
        <taxon>Hypothenemus</taxon>
    </lineage>
</organism>
<dbReference type="Proteomes" id="UP001566132">
    <property type="component" value="Unassembled WGS sequence"/>
</dbReference>
<name>A0ABD1ELP2_HYPHA</name>
<dbReference type="EMBL" id="JBDJPC010000006">
    <property type="protein sequence ID" value="KAL1497419.1"/>
    <property type="molecule type" value="Genomic_DNA"/>
</dbReference>
<proteinExistence type="predicted"/>
<accession>A0ABD1ELP2</accession>
<comment type="caution">
    <text evidence="1">The sequence shown here is derived from an EMBL/GenBank/DDBJ whole genome shotgun (WGS) entry which is preliminary data.</text>
</comment>
<protein>
    <submittedName>
        <fullName evidence="1">Uncharacterized protein</fullName>
    </submittedName>
</protein>
<evidence type="ECO:0000313" key="1">
    <source>
        <dbReference type="EMBL" id="KAL1497419.1"/>
    </source>
</evidence>
<gene>
    <name evidence="1" type="ORF">ABEB36_008395</name>
</gene>
<evidence type="ECO:0000313" key="2">
    <source>
        <dbReference type="Proteomes" id="UP001566132"/>
    </source>
</evidence>
<sequence length="99" mass="11464">MELLNAYHVQNAITAFRMCRGHKDLSKATQAHNIHSASRLVHPDATSRPELGRSGNWDRDLPRRFVSKSINMNRNLSDCLKIWFLVVIMPIKNYNFNTL</sequence>
<reference evidence="1 2" key="1">
    <citation type="submission" date="2024-05" db="EMBL/GenBank/DDBJ databases">
        <title>Genetic variation in Jamaican populations of the coffee berry borer (Hypothenemus hampei).</title>
        <authorList>
            <person name="Errbii M."/>
            <person name="Myrie A."/>
        </authorList>
    </citation>
    <scope>NUCLEOTIDE SEQUENCE [LARGE SCALE GENOMIC DNA]</scope>
    <source>
        <strain evidence="1">JA-Hopewell-2020-01-JO</strain>
        <tissue evidence="1">Whole body</tissue>
    </source>
</reference>
<dbReference type="AlphaFoldDB" id="A0ABD1ELP2"/>
<keyword evidence="2" id="KW-1185">Reference proteome</keyword>